<comment type="caution">
    <text evidence="1">The sequence shown here is derived from an EMBL/GenBank/DDBJ whole genome shotgun (WGS) entry which is preliminary data.</text>
</comment>
<evidence type="ECO:0000313" key="1">
    <source>
        <dbReference type="EMBL" id="RRT61597.1"/>
    </source>
</evidence>
<dbReference type="Proteomes" id="UP000287651">
    <property type="component" value="Unassembled WGS sequence"/>
</dbReference>
<protein>
    <submittedName>
        <fullName evidence="1">Uncharacterized protein</fullName>
    </submittedName>
</protein>
<organism evidence="1 2">
    <name type="scientific">Ensete ventricosum</name>
    <name type="common">Abyssinian banana</name>
    <name type="synonym">Musa ensete</name>
    <dbReference type="NCBI Taxonomy" id="4639"/>
    <lineage>
        <taxon>Eukaryota</taxon>
        <taxon>Viridiplantae</taxon>
        <taxon>Streptophyta</taxon>
        <taxon>Embryophyta</taxon>
        <taxon>Tracheophyta</taxon>
        <taxon>Spermatophyta</taxon>
        <taxon>Magnoliopsida</taxon>
        <taxon>Liliopsida</taxon>
        <taxon>Zingiberales</taxon>
        <taxon>Musaceae</taxon>
        <taxon>Ensete</taxon>
    </lineage>
</organism>
<name>A0A426ZC61_ENSVE</name>
<proteinExistence type="predicted"/>
<accession>A0A426ZC61</accession>
<sequence>MVEVEFICDLYCCTLTNSPPETPRCSRVAPGSKTAHCALVKGKSEEGGGVTLEHRIRLGLTTEEIRRLTPWSRFRASATMLGLDAEAVQSHASMEADKLHP</sequence>
<dbReference type="AlphaFoldDB" id="A0A426ZC61"/>
<gene>
    <name evidence="1" type="ORF">B296_00044095</name>
</gene>
<reference evidence="1 2" key="1">
    <citation type="journal article" date="2014" name="Agronomy (Basel)">
        <title>A Draft Genome Sequence for Ensete ventricosum, the Drought-Tolerant Tree Against Hunger.</title>
        <authorList>
            <person name="Harrison J."/>
            <person name="Moore K.A."/>
            <person name="Paszkiewicz K."/>
            <person name="Jones T."/>
            <person name="Grant M."/>
            <person name="Ambacheew D."/>
            <person name="Muzemil S."/>
            <person name="Studholme D.J."/>
        </authorList>
    </citation>
    <scope>NUCLEOTIDE SEQUENCE [LARGE SCALE GENOMIC DNA]</scope>
</reference>
<dbReference type="EMBL" id="AMZH03007329">
    <property type="protein sequence ID" value="RRT61597.1"/>
    <property type="molecule type" value="Genomic_DNA"/>
</dbReference>
<evidence type="ECO:0000313" key="2">
    <source>
        <dbReference type="Proteomes" id="UP000287651"/>
    </source>
</evidence>